<reference evidence="2 3" key="1">
    <citation type="journal article" date="2023" name="Plants (Basel)">
        <title>Bridging the Gap: Combining Genomics and Transcriptomics Approaches to Understand Stylosanthes scabra, an Orphan Legume from the Brazilian Caatinga.</title>
        <authorList>
            <person name="Ferreira-Neto J.R.C."/>
            <person name="da Silva M.D."/>
            <person name="Binneck E."/>
            <person name="de Melo N.F."/>
            <person name="da Silva R.H."/>
            <person name="de Melo A.L.T.M."/>
            <person name="Pandolfi V."/>
            <person name="Bustamante F.O."/>
            <person name="Brasileiro-Vidal A.C."/>
            <person name="Benko-Iseppon A.M."/>
        </authorList>
    </citation>
    <scope>NUCLEOTIDE SEQUENCE [LARGE SCALE GENOMIC DNA]</scope>
    <source>
        <tissue evidence="2">Leaves</tissue>
    </source>
</reference>
<accession>A0ABU6YPE6</accession>
<organism evidence="2 3">
    <name type="scientific">Stylosanthes scabra</name>
    <dbReference type="NCBI Taxonomy" id="79078"/>
    <lineage>
        <taxon>Eukaryota</taxon>
        <taxon>Viridiplantae</taxon>
        <taxon>Streptophyta</taxon>
        <taxon>Embryophyta</taxon>
        <taxon>Tracheophyta</taxon>
        <taxon>Spermatophyta</taxon>
        <taxon>Magnoliopsida</taxon>
        <taxon>eudicotyledons</taxon>
        <taxon>Gunneridae</taxon>
        <taxon>Pentapetalae</taxon>
        <taxon>rosids</taxon>
        <taxon>fabids</taxon>
        <taxon>Fabales</taxon>
        <taxon>Fabaceae</taxon>
        <taxon>Papilionoideae</taxon>
        <taxon>50 kb inversion clade</taxon>
        <taxon>dalbergioids sensu lato</taxon>
        <taxon>Dalbergieae</taxon>
        <taxon>Pterocarpus clade</taxon>
        <taxon>Stylosanthes</taxon>
    </lineage>
</organism>
<keyword evidence="1" id="KW-0812">Transmembrane</keyword>
<keyword evidence="1" id="KW-0472">Membrane</keyword>
<comment type="caution">
    <text evidence="2">The sequence shown here is derived from an EMBL/GenBank/DDBJ whole genome shotgun (WGS) entry which is preliminary data.</text>
</comment>
<feature type="transmembrane region" description="Helical" evidence="1">
    <location>
        <begin position="6"/>
        <end position="29"/>
    </location>
</feature>
<keyword evidence="3" id="KW-1185">Reference proteome</keyword>
<keyword evidence="1" id="KW-1133">Transmembrane helix</keyword>
<evidence type="ECO:0000313" key="3">
    <source>
        <dbReference type="Proteomes" id="UP001341840"/>
    </source>
</evidence>
<protein>
    <submittedName>
        <fullName evidence="2">Uncharacterized protein</fullName>
    </submittedName>
</protein>
<dbReference type="EMBL" id="JASCZI010242669">
    <property type="protein sequence ID" value="MED6211771.1"/>
    <property type="molecule type" value="Genomic_DNA"/>
</dbReference>
<sequence length="125" mass="14661">MAKHGVSHALAIILIIIASIIIYSTIAATDLKKQESTKKPKKWPWYPKYKHAFNVAKCKERCSKEYENDERREKRCKENCVKLKECIGKCQASFADEDLRNQCYKSCTIRPRRLWKRTIVLEANI</sequence>
<name>A0ABU6YPE6_9FABA</name>
<gene>
    <name evidence="2" type="ORF">PIB30_116593</name>
</gene>
<dbReference type="Proteomes" id="UP001341840">
    <property type="component" value="Unassembled WGS sequence"/>
</dbReference>
<proteinExistence type="predicted"/>
<evidence type="ECO:0000256" key="1">
    <source>
        <dbReference type="SAM" id="Phobius"/>
    </source>
</evidence>
<evidence type="ECO:0000313" key="2">
    <source>
        <dbReference type="EMBL" id="MED6211771.1"/>
    </source>
</evidence>